<dbReference type="RefSeq" id="WP_007936240.1">
    <property type="nucleotide sequence ID" value="NZ_AKVJ01000031.1"/>
</dbReference>
<reference evidence="1 2" key="1">
    <citation type="journal article" date="2012" name="J. Bacteriol.">
        <title>Draft Genome Sequences for Two Metal-Reducing Pelosinus fermentans Strains Isolated from a Cr(VI)-Contaminated Site and for Type Strain R7.</title>
        <authorList>
            <person name="Brown S.D."/>
            <person name="Podar M."/>
            <person name="Klingeman D.M."/>
            <person name="Johnson C.M."/>
            <person name="Yang Z.K."/>
            <person name="Utturkar S.M."/>
            <person name="Land M.L."/>
            <person name="Mosher J.J."/>
            <person name="Hurt R.A.Jr."/>
            <person name="Phelps T.J."/>
            <person name="Palumbo A.V."/>
            <person name="Arkin A.P."/>
            <person name="Hazen T.C."/>
            <person name="Elias D.A."/>
        </authorList>
    </citation>
    <scope>NUCLEOTIDE SEQUENCE [LARGE SCALE GENOMIC DNA]</scope>
    <source>
        <strain evidence="1 2">B4</strain>
    </source>
</reference>
<dbReference type="AlphaFoldDB" id="I9L9H4"/>
<name>I9L9H4_9FIRM</name>
<proteinExistence type="predicted"/>
<comment type="caution">
    <text evidence="1">The sequence shown here is derived from an EMBL/GenBank/DDBJ whole genome shotgun (WGS) entry which is preliminary data.</text>
</comment>
<dbReference type="EMBL" id="AKVJ01000031">
    <property type="protein sequence ID" value="EIW17049.1"/>
    <property type="molecule type" value="Genomic_DNA"/>
</dbReference>
<dbReference type="Proteomes" id="UP000004324">
    <property type="component" value="Unassembled WGS sequence"/>
</dbReference>
<accession>I9L9H4</accession>
<sequence>MIQKMTIATSLAPGKEIDIQREAVSSWKKIGFTVISVNCEEEITILKPHFPTIEFVRVFKDARKQYGKPYVYFDDIMTVLLKQDCKVCGIVNSDIQLVKAELYSLLLKEAVGSLIYGSRMDVEKLTSTRGEVVQEGFDYFFFDKSVIATYPPSAFCLGLPCWDYWAILAPLFSGIPVKKVMTPHAYHIKHKVNWNNEISNQLFHYLLLRHVRPLSIEASSPYYILKFIERYSKKLTLYDENYDKETRQKLVSQIKEVIIKGEIQGRIIDKLLFFRTM</sequence>
<evidence type="ECO:0000313" key="1">
    <source>
        <dbReference type="EMBL" id="EIW17049.1"/>
    </source>
</evidence>
<dbReference type="OrthoDB" id="1679654at2"/>
<organism evidence="1 2">
    <name type="scientific">Pelosinus fermentans B4</name>
    <dbReference type="NCBI Taxonomy" id="1149862"/>
    <lineage>
        <taxon>Bacteria</taxon>
        <taxon>Bacillati</taxon>
        <taxon>Bacillota</taxon>
        <taxon>Negativicutes</taxon>
        <taxon>Selenomonadales</taxon>
        <taxon>Sporomusaceae</taxon>
        <taxon>Pelosinus</taxon>
    </lineage>
</organism>
<dbReference type="PATRIC" id="fig|1149862.3.peg.3374"/>
<gene>
    <name evidence="1" type="ORF">FB4_4405</name>
</gene>
<evidence type="ECO:0000313" key="2">
    <source>
        <dbReference type="Proteomes" id="UP000004324"/>
    </source>
</evidence>
<protein>
    <submittedName>
        <fullName evidence="1">Uncharacterized protein</fullName>
    </submittedName>
</protein>
<keyword evidence="2" id="KW-1185">Reference proteome</keyword>